<protein>
    <submittedName>
        <fullName evidence="1">Uncharacterized protein</fullName>
    </submittedName>
</protein>
<accession>A0ABP8NGY3</accession>
<sequence>MVTVQPNQSILDVVLNEYGSLEAAMTFCTANGISLSTIPVAGTTYQVPASIEGNAISLAYLRSRDITIGTADVNVEIPGPLIASIVLRPYEMSINLNGYHLGEFGLRWVSHVAFYNRYPLLEDWVVPPKLILTSIEQWDIPPSGLAGAEAELLLSAGQMFEKILEFPPTTESVGAGVHFWYSDPSSFWENAVARFEDVEGNSAVCAPVVVYYSPTATLYTIIGQLQLHIGTQIGESYIQPITILHPPDNPVFNVLYHKIIYQTSSGEEVSTGALATGDTVELHLTAGIYHIILATTYTRPFEGVDPGPYSFNSLVLEVTNS</sequence>
<evidence type="ECO:0000313" key="2">
    <source>
        <dbReference type="Proteomes" id="UP001500067"/>
    </source>
</evidence>
<evidence type="ECO:0000313" key="1">
    <source>
        <dbReference type="EMBL" id="GAA4465255.1"/>
    </source>
</evidence>
<comment type="caution">
    <text evidence="1">The sequence shown here is derived from an EMBL/GenBank/DDBJ whole genome shotgun (WGS) entry which is preliminary data.</text>
</comment>
<gene>
    <name evidence="1" type="ORF">GCM10023093_17090</name>
</gene>
<name>A0ABP8NGY3_9BACT</name>
<proteinExistence type="predicted"/>
<dbReference type="EMBL" id="BAABFA010000010">
    <property type="protein sequence ID" value="GAA4465255.1"/>
    <property type="molecule type" value="Genomic_DNA"/>
</dbReference>
<dbReference type="RefSeq" id="WP_345081582.1">
    <property type="nucleotide sequence ID" value="NZ_BAABFA010000010.1"/>
</dbReference>
<keyword evidence="2" id="KW-1185">Reference proteome</keyword>
<dbReference type="Proteomes" id="UP001500067">
    <property type="component" value="Unassembled WGS sequence"/>
</dbReference>
<reference evidence="2" key="1">
    <citation type="journal article" date="2019" name="Int. J. Syst. Evol. Microbiol.">
        <title>The Global Catalogue of Microorganisms (GCM) 10K type strain sequencing project: providing services to taxonomists for standard genome sequencing and annotation.</title>
        <authorList>
            <consortium name="The Broad Institute Genomics Platform"/>
            <consortium name="The Broad Institute Genome Sequencing Center for Infectious Disease"/>
            <person name="Wu L."/>
            <person name="Ma J."/>
        </authorList>
    </citation>
    <scope>NUCLEOTIDE SEQUENCE [LARGE SCALE GENOMIC DNA]</scope>
    <source>
        <strain evidence="2">JCM 32105</strain>
    </source>
</reference>
<organism evidence="1 2">
    <name type="scientific">Nemorincola caseinilytica</name>
    <dbReference type="NCBI Taxonomy" id="2054315"/>
    <lineage>
        <taxon>Bacteria</taxon>
        <taxon>Pseudomonadati</taxon>
        <taxon>Bacteroidota</taxon>
        <taxon>Chitinophagia</taxon>
        <taxon>Chitinophagales</taxon>
        <taxon>Chitinophagaceae</taxon>
        <taxon>Nemorincola</taxon>
    </lineage>
</organism>